<dbReference type="NCBIfam" id="TIGR00350">
    <property type="entry name" value="lytR_cpsA_psr"/>
    <property type="match status" value="1"/>
</dbReference>
<dbReference type="Gene3D" id="3.40.630.190">
    <property type="entry name" value="LCP protein"/>
    <property type="match status" value="1"/>
</dbReference>
<dbReference type="InterPro" id="IPR050922">
    <property type="entry name" value="LytR/CpsA/Psr_CW_biosynth"/>
</dbReference>
<evidence type="ECO:0000313" key="5">
    <source>
        <dbReference type="Proteomes" id="UP000823850"/>
    </source>
</evidence>
<comment type="similarity">
    <text evidence="1">Belongs to the LytR/CpsA/Psr (LCP) family.</text>
</comment>
<dbReference type="AlphaFoldDB" id="A0A9D2RA17"/>
<dbReference type="Proteomes" id="UP000823850">
    <property type="component" value="Unassembled WGS sequence"/>
</dbReference>
<dbReference type="EMBL" id="DWUX01000013">
    <property type="protein sequence ID" value="HJD38586.1"/>
    <property type="molecule type" value="Genomic_DNA"/>
</dbReference>
<reference evidence="4" key="1">
    <citation type="journal article" date="2021" name="PeerJ">
        <title>Extensive microbial diversity within the chicken gut microbiome revealed by metagenomics and culture.</title>
        <authorList>
            <person name="Gilroy R."/>
            <person name="Ravi A."/>
            <person name="Getino M."/>
            <person name="Pursley I."/>
            <person name="Horton D.L."/>
            <person name="Alikhan N.F."/>
            <person name="Baker D."/>
            <person name="Gharbi K."/>
            <person name="Hall N."/>
            <person name="Watson M."/>
            <person name="Adriaenssens E.M."/>
            <person name="Foster-Nyarko E."/>
            <person name="Jarju S."/>
            <person name="Secka A."/>
            <person name="Antonio M."/>
            <person name="Oren A."/>
            <person name="Chaudhuri R.R."/>
            <person name="La Ragione R."/>
            <person name="Hildebrand F."/>
            <person name="Pallen M.J."/>
        </authorList>
    </citation>
    <scope>NUCLEOTIDE SEQUENCE</scope>
    <source>
        <strain evidence="4">ChiW19-6364</strain>
    </source>
</reference>
<proteinExistence type="inferred from homology"/>
<feature type="transmembrane region" description="Helical" evidence="2">
    <location>
        <begin position="26"/>
        <end position="50"/>
    </location>
</feature>
<dbReference type="Pfam" id="PF03816">
    <property type="entry name" value="LytR_cpsA_psr"/>
    <property type="match status" value="1"/>
</dbReference>
<protein>
    <submittedName>
        <fullName evidence="4">LCP family protein</fullName>
    </submittedName>
</protein>
<feature type="transmembrane region" description="Helical" evidence="2">
    <location>
        <begin position="84"/>
        <end position="104"/>
    </location>
</feature>
<sequence length="507" mass="55547">MANRNGEKTAKQVKKKKKRNNRVFRAVGKFLVIIQILLTLVFIGLTWRLGMIPEKYVAGLAGILLIFAVFLFTLQVISRGKAIVSKLFSVLMSAVLIYGSVYLYRTHDAVWDISGDTLGTEVDSMLVAVRSDDPAETVADTADYIYGIQHAEDGSDIDKAMEMVNRDAGTEVATAEYSNLNEQAGALLDGRVQAIVYNEGYGGILEEVYDDFQSQIKIIAQYSIESDTDNAVLDRAEEVNVEDETFNIYISGIDVYGPVSTKSRSDVNIIATVNPTTKQILLTNTPRDYYVVIPGVSGSTKDKLTHAGIYGVESSMATLENLYDIDIPFYARVNFTSLITLVDAMGGVDVNSEFAFTTSGEGGAVMNVQKGLNHFDGKQALAFSRERYNLAGGDNQRGKNQMAVIQAMIKKMLTPEMLLKAPDLISQVSDSVETNMAMDQIQELIQTQLNTGGDWNVKTIAAEGTGESNYCYSMPGTALYVMEPDQASVDNIKNEMQAVVNGEILTQ</sequence>
<evidence type="ECO:0000313" key="4">
    <source>
        <dbReference type="EMBL" id="HJD38586.1"/>
    </source>
</evidence>
<dbReference type="Gene3D" id="3.40.190.10">
    <property type="entry name" value="Periplasmic binding protein-like II"/>
    <property type="match status" value="1"/>
</dbReference>
<dbReference type="InterPro" id="IPR004474">
    <property type="entry name" value="LytR_CpsA_psr"/>
</dbReference>
<dbReference type="PANTHER" id="PTHR33392:SF6">
    <property type="entry name" value="POLYISOPRENYL-TEICHOIC ACID--PEPTIDOGLYCAN TEICHOIC ACID TRANSFERASE TAGU"/>
    <property type="match status" value="1"/>
</dbReference>
<evidence type="ECO:0000256" key="1">
    <source>
        <dbReference type="ARBA" id="ARBA00006068"/>
    </source>
</evidence>
<evidence type="ECO:0000256" key="2">
    <source>
        <dbReference type="SAM" id="Phobius"/>
    </source>
</evidence>
<comment type="caution">
    <text evidence="4">The sequence shown here is derived from an EMBL/GenBank/DDBJ whole genome shotgun (WGS) entry which is preliminary data.</text>
</comment>
<reference evidence="4" key="2">
    <citation type="submission" date="2021-04" db="EMBL/GenBank/DDBJ databases">
        <authorList>
            <person name="Gilroy R."/>
        </authorList>
    </citation>
    <scope>NUCLEOTIDE SEQUENCE</scope>
    <source>
        <strain evidence="4">ChiW19-6364</strain>
    </source>
</reference>
<keyword evidence="2" id="KW-0812">Transmembrane</keyword>
<keyword evidence="2" id="KW-1133">Transmembrane helix</keyword>
<name>A0A9D2RA17_9FIRM</name>
<dbReference type="PANTHER" id="PTHR33392">
    <property type="entry name" value="POLYISOPRENYL-TEICHOIC ACID--PEPTIDOGLYCAN TEICHOIC ACID TRANSFERASE TAGU"/>
    <property type="match status" value="1"/>
</dbReference>
<feature type="transmembrane region" description="Helical" evidence="2">
    <location>
        <begin position="56"/>
        <end position="77"/>
    </location>
</feature>
<evidence type="ECO:0000259" key="3">
    <source>
        <dbReference type="Pfam" id="PF03816"/>
    </source>
</evidence>
<organism evidence="4 5">
    <name type="scientific">Candidatus Blautia stercoripullorum</name>
    <dbReference type="NCBI Taxonomy" id="2838502"/>
    <lineage>
        <taxon>Bacteria</taxon>
        <taxon>Bacillati</taxon>
        <taxon>Bacillota</taxon>
        <taxon>Clostridia</taxon>
        <taxon>Lachnospirales</taxon>
        <taxon>Lachnospiraceae</taxon>
        <taxon>Blautia</taxon>
    </lineage>
</organism>
<feature type="domain" description="Cell envelope-related transcriptional attenuator" evidence="3">
    <location>
        <begin position="264"/>
        <end position="413"/>
    </location>
</feature>
<accession>A0A9D2RA17</accession>
<gene>
    <name evidence="4" type="ORF">H9913_01035</name>
</gene>
<keyword evidence="2" id="KW-0472">Membrane</keyword>